<feature type="domain" description="AMP-dependent synthetase/ligase" evidence="1">
    <location>
        <begin position="30"/>
        <end position="411"/>
    </location>
</feature>
<dbReference type="InterPro" id="IPR020845">
    <property type="entry name" value="AMP-binding_CS"/>
</dbReference>
<evidence type="ECO:0000259" key="1">
    <source>
        <dbReference type="Pfam" id="PF00501"/>
    </source>
</evidence>
<reference evidence="3 4" key="1">
    <citation type="submission" date="2019-05" db="EMBL/GenBank/DDBJ databases">
        <title>Genome of Alcanivorax gelatiniphagus, an oil degrading marine bacteria.</title>
        <authorList>
            <person name="Kwon K.K."/>
        </authorList>
    </citation>
    <scope>NUCLEOTIDE SEQUENCE [LARGE SCALE GENOMIC DNA]</scope>
    <source>
        <strain evidence="3 4">MEBiC 08158</strain>
    </source>
</reference>
<dbReference type="EMBL" id="VCQT01000020">
    <property type="protein sequence ID" value="TMW13985.1"/>
    <property type="molecule type" value="Genomic_DNA"/>
</dbReference>
<evidence type="ECO:0000313" key="3">
    <source>
        <dbReference type="EMBL" id="TMW13985.1"/>
    </source>
</evidence>
<dbReference type="Proteomes" id="UP000739180">
    <property type="component" value="Unassembled WGS sequence"/>
</dbReference>
<dbReference type="Gene3D" id="3.30.300.30">
    <property type="match status" value="1"/>
</dbReference>
<dbReference type="Pfam" id="PF00501">
    <property type="entry name" value="AMP-binding"/>
    <property type="match status" value="1"/>
</dbReference>
<dbReference type="RefSeq" id="WP_138771561.1">
    <property type="nucleotide sequence ID" value="NZ_JBHSSX010000078.1"/>
</dbReference>
<dbReference type="SUPFAM" id="SSF56801">
    <property type="entry name" value="Acetyl-CoA synthetase-like"/>
    <property type="match status" value="1"/>
</dbReference>
<dbReference type="PANTHER" id="PTHR43767">
    <property type="entry name" value="LONG-CHAIN-FATTY-ACID--COA LIGASE"/>
    <property type="match status" value="1"/>
</dbReference>
<dbReference type="InterPro" id="IPR025110">
    <property type="entry name" value="AMP-bd_C"/>
</dbReference>
<dbReference type="Gene3D" id="3.40.50.12780">
    <property type="entry name" value="N-terminal domain of ligase-like"/>
    <property type="match status" value="1"/>
</dbReference>
<proteinExistence type="predicted"/>
<name>A0ABY2XNG9_9GAMM</name>
<dbReference type="InterPro" id="IPR000873">
    <property type="entry name" value="AMP-dep_synth/lig_dom"/>
</dbReference>
<accession>A0ABY2XNG9</accession>
<dbReference type="PANTHER" id="PTHR43767:SF1">
    <property type="entry name" value="NONRIBOSOMAL PEPTIDE SYNTHASE PES1 (EUROFUNG)-RELATED"/>
    <property type="match status" value="1"/>
</dbReference>
<dbReference type="Pfam" id="PF13193">
    <property type="entry name" value="AMP-binding_C"/>
    <property type="match status" value="1"/>
</dbReference>
<dbReference type="NCBIfam" id="NF006181">
    <property type="entry name" value="PRK08314.1"/>
    <property type="match status" value="1"/>
</dbReference>
<evidence type="ECO:0000313" key="4">
    <source>
        <dbReference type="Proteomes" id="UP000739180"/>
    </source>
</evidence>
<comment type="caution">
    <text evidence="3">The sequence shown here is derived from an EMBL/GenBank/DDBJ whole genome shotgun (WGS) entry which is preliminary data.</text>
</comment>
<dbReference type="PROSITE" id="PS00455">
    <property type="entry name" value="AMP_BINDING"/>
    <property type="match status" value="1"/>
</dbReference>
<dbReference type="InterPro" id="IPR050237">
    <property type="entry name" value="ATP-dep_AMP-bd_enzyme"/>
</dbReference>
<evidence type="ECO:0000259" key="2">
    <source>
        <dbReference type="Pfam" id="PF13193"/>
    </source>
</evidence>
<feature type="domain" description="AMP-binding enzyme C-terminal" evidence="2">
    <location>
        <begin position="465"/>
        <end position="542"/>
    </location>
</feature>
<dbReference type="InterPro" id="IPR045851">
    <property type="entry name" value="AMP-bd_C_sf"/>
</dbReference>
<sequence length="558" mass="62045">MNNNHLRFYPRGLGHPMTVPSLTLADSLAQMASRFPDKPALVFYDAVLSYAQVQDRVERLAGYLRQRWGVVRGDRVLLLSQNCPQFVIAFYAVTAIGAAVVPVNAMSTTDELRHYVDDSGARVAICAEELYPALRGCVDNGSLARTLVFHYSDGLDGLDHGDLSPPTWVTGPPRPPRDPAVTFWNDALAEGGRLAAQPFGPDQLCVLPYTSGTTGKPKGCRHSHRTLITALYASSLWRAFNPEAVFLSVAPMFHMLGLQNSMNLPLFLGGTLVILPRWDRHTAARLIERWRVTVWGAPPSMVMGFFGDPDVENHDLSSLSLIFGGGAAMPEAVSRKLNDEHGIVFNESYGLTETAAFLHANPVHRNKRQCLGVPTFDVHSLIIDPDSGEPLADNERGELVTSGGQVMDGYWNNDQANREAFIEIDGRRYFRTGDLAYRDEDGYFFLTDRLKRMISVSGYKVWPAEVENLMYRHPAVREACVVGVPDREKGERVEAVLVIDPAYRERLDEAAMIEWARSEMAVYKAPRAVSFVDELPKSAAGKILWRHVQEEYAARAAQ</sequence>
<protein>
    <submittedName>
        <fullName evidence="3">AMP-binding protein</fullName>
    </submittedName>
</protein>
<gene>
    <name evidence="3" type="ORF">FGS76_05170</name>
</gene>
<keyword evidence="4" id="KW-1185">Reference proteome</keyword>
<dbReference type="InterPro" id="IPR042099">
    <property type="entry name" value="ANL_N_sf"/>
</dbReference>
<organism evidence="3 4">
    <name type="scientific">Alloalcanivorax gelatiniphagus</name>
    <dbReference type="NCBI Taxonomy" id="1194167"/>
    <lineage>
        <taxon>Bacteria</taxon>
        <taxon>Pseudomonadati</taxon>
        <taxon>Pseudomonadota</taxon>
        <taxon>Gammaproteobacteria</taxon>
        <taxon>Oceanospirillales</taxon>
        <taxon>Alcanivoracaceae</taxon>
        <taxon>Alloalcanivorax</taxon>
    </lineage>
</organism>